<dbReference type="HOGENOM" id="CLU_1171287_0_0_1"/>
<organism evidence="2 3">
    <name type="scientific">Talaromyces stipitatus (strain ATCC 10500 / CBS 375.48 / QM 6759 / NRRL 1006)</name>
    <name type="common">Penicillium stipitatum</name>
    <dbReference type="NCBI Taxonomy" id="441959"/>
    <lineage>
        <taxon>Eukaryota</taxon>
        <taxon>Fungi</taxon>
        <taxon>Dikarya</taxon>
        <taxon>Ascomycota</taxon>
        <taxon>Pezizomycotina</taxon>
        <taxon>Eurotiomycetes</taxon>
        <taxon>Eurotiomycetidae</taxon>
        <taxon>Eurotiales</taxon>
        <taxon>Trichocomaceae</taxon>
        <taxon>Talaromyces</taxon>
        <taxon>Talaromyces sect. Talaromyces</taxon>
    </lineage>
</organism>
<keyword evidence="3" id="KW-1185">Reference proteome</keyword>
<gene>
    <name evidence="2" type="ORF">TSTA_066240</name>
</gene>
<dbReference type="eggNOG" id="ENOG502TAF1">
    <property type="taxonomic scope" value="Eukaryota"/>
</dbReference>
<evidence type="ECO:0000256" key="1">
    <source>
        <dbReference type="SAM" id="MobiDB-lite"/>
    </source>
</evidence>
<sequence>MELPQPQAEEAVSSNDRVGKKQRDREEEAGYIMDDLKSGKSVLLLQETPKAKTSHCQSWRCMPRKRTGKPVIKSHYRFMLKDISVPSKRKAEYYHVTCLERLLPDLSALVRDGHLKMDGWISAPVDSNVCLESSAEMVADWFKYGGRTFDLGCYANFRKDHREWDNDCSTRWINHHLGHGEQPDNACNYCQSLPDPEEPKKEDYFPDDPSVISLSQMLASMSGQANIDKCGRRRRRA</sequence>
<dbReference type="AlphaFoldDB" id="B8LVC3"/>
<dbReference type="OrthoDB" id="4223073at2759"/>
<evidence type="ECO:0000313" key="2">
    <source>
        <dbReference type="EMBL" id="EED23173.1"/>
    </source>
</evidence>
<accession>B8LVC3</accession>
<dbReference type="EMBL" id="EQ962652">
    <property type="protein sequence ID" value="EED23173.1"/>
    <property type="molecule type" value="Genomic_DNA"/>
</dbReference>
<dbReference type="Proteomes" id="UP000001745">
    <property type="component" value="Unassembled WGS sequence"/>
</dbReference>
<feature type="compositionally biased region" description="Basic and acidic residues" evidence="1">
    <location>
        <begin position="17"/>
        <end position="31"/>
    </location>
</feature>
<evidence type="ECO:0000313" key="3">
    <source>
        <dbReference type="Proteomes" id="UP000001745"/>
    </source>
</evidence>
<dbReference type="RefSeq" id="XP_002340560.1">
    <property type="nucleotide sequence ID" value="XM_002340519.1"/>
</dbReference>
<protein>
    <submittedName>
        <fullName evidence="2">Uncharacterized protein</fullName>
    </submittedName>
</protein>
<dbReference type="GeneID" id="8105127"/>
<dbReference type="InParanoid" id="B8LVC3"/>
<feature type="region of interest" description="Disordered" evidence="1">
    <location>
        <begin position="1"/>
        <end position="31"/>
    </location>
</feature>
<proteinExistence type="predicted"/>
<dbReference type="PhylomeDB" id="B8LVC3"/>
<dbReference type="VEuPathDB" id="FungiDB:TSTA_066240"/>
<reference evidence="3" key="1">
    <citation type="journal article" date="2015" name="Genome Announc.">
        <title>Genome sequence of the AIDS-associated pathogen Penicillium marneffei (ATCC18224) and its near taxonomic relative Talaromyces stipitatus (ATCC10500).</title>
        <authorList>
            <person name="Nierman W.C."/>
            <person name="Fedorova-Abrams N.D."/>
            <person name="Andrianopoulos A."/>
        </authorList>
    </citation>
    <scope>NUCLEOTIDE SEQUENCE [LARGE SCALE GENOMIC DNA]</scope>
    <source>
        <strain evidence="3">ATCC 10500 / CBS 375.48 / QM 6759 / NRRL 1006</strain>
    </source>
</reference>
<name>B8LVC3_TALSN</name>